<organism evidence="6 7">
    <name type="scientific">Callorhinchus milii</name>
    <name type="common">Ghost shark</name>
    <dbReference type="NCBI Taxonomy" id="7868"/>
    <lineage>
        <taxon>Eukaryota</taxon>
        <taxon>Metazoa</taxon>
        <taxon>Chordata</taxon>
        <taxon>Craniata</taxon>
        <taxon>Vertebrata</taxon>
        <taxon>Chondrichthyes</taxon>
        <taxon>Holocephali</taxon>
        <taxon>Chimaeriformes</taxon>
        <taxon>Callorhinchidae</taxon>
        <taxon>Callorhinchus</taxon>
    </lineage>
</organism>
<dbReference type="PROSITE" id="PS51450">
    <property type="entry name" value="LRR"/>
    <property type="match status" value="1"/>
</dbReference>
<name>A0A4W3GIZ9_CALMI</name>
<dbReference type="Ensembl" id="ENSCMIT00000002793.1">
    <property type="protein sequence ID" value="ENSCMIP00000002700.1"/>
    <property type="gene ID" value="ENSCMIG00000001608.1"/>
</dbReference>
<dbReference type="InterPro" id="IPR032675">
    <property type="entry name" value="LRR_dom_sf"/>
</dbReference>
<proteinExistence type="predicted"/>
<evidence type="ECO:0000256" key="3">
    <source>
        <dbReference type="ARBA" id="ARBA00022737"/>
    </source>
</evidence>
<dbReference type="PANTHER" id="PTHR24373:SF275">
    <property type="entry name" value="TIR DOMAIN-CONTAINING PROTEIN"/>
    <property type="match status" value="1"/>
</dbReference>
<dbReference type="InParanoid" id="A0A4W3GIZ9"/>
<dbReference type="InterPro" id="IPR003591">
    <property type="entry name" value="Leu-rich_rpt_typical-subtyp"/>
</dbReference>
<protein>
    <recommendedName>
        <fullName evidence="5">LRRNT domain-containing protein</fullName>
    </recommendedName>
</protein>
<evidence type="ECO:0000259" key="5">
    <source>
        <dbReference type="SMART" id="SM00013"/>
    </source>
</evidence>
<dbReference type="Pfam" id="PF13855">
    <property type="entry name" value="LRR_8"/>
    <property type="match status" value="2"/>
</dbReference>
<dbReference type="Gene3D" id="3.80.10.10">
    <property type="entry name" value="Ribonuclease Inhibitor"/>
    <property type="match status" value="1"/>
</dbReference>
<dbReference type="InterPro" id="IPR001611">
    <property type="entry name" value="Leu-rich_rpt"/>
</dbReference>
<dbReference type="InterPro" id="IPR000372">
    <property type="entry name" value="LRRNT"/>
</dbReference>
<dbReference type="SUPFAM" id="SSF52058">
    <property type="entry name" value="L domain-like"/>
    <property type="match status" value="1"/>
</dbReference>
<keyword evidence="1" id="KW-0433">Leucine-rich repeat</keyword>
<evidence type="ECO:0000313" key="7">
    <source>
        <dbReference type="Proteomes" id="UP000314986"/>
    </source>
</evidence>
<dbReference type="Proteomes" id="UP000314986">
    <property type="component" value="Unassembled WGS sequence"/>
</dbReference>
<reference evidence="7" key="3">
    <citation type="journal article" date="2014" name="Nature">
        <title>Elephant shark genome provides unique insights into gnathostome evolution.</title>
        <authorList>
            <consortium name="International Elephant Shark Genome Sequencing Consortium"/>
            <person name="Venkatesh B."/>
            <person name="Lee A.P."/>
            <person name="Ravi V."/>
            <person name="Maurya A.K."/>
            <person name="Lian M.M."/>
            <person name="Swann J.B."/>
            <person name="Ohta Y."/>
            <person name="Flajnik M.F."/>
            <person name="Sutoh Y."/>
            <person name="Kasahara M."/>
            <person name="Hoon S."/>
            <person name="Gangu V."/>
            <person name="Roy S.W."/>
            <person name="Irimia M."/>
            <person name="Korzh V."/>
            <person name="Kondrychyn I."/>
            <person name="Lim Z.W."/>
            <person name="Tay B.H."/>
            <person name="Tohari S."/>
            <person name="Kong K.W."/>
            <person name="Ho S."/>
            <person name="Lorente-Galdos B."/>
            <person name="Quilez J."/>
            <person name="Marques-Bonet T."/>
            <person name="Raney B.J."/>
            <person name="Ingham P.W."/>
            <person name="Tay A."/>
            <person name="Hillier L.W."/>
            <person name="Minx P."/>
            <person name="Boehm T."/>
            <person name="Wilson R.K."/>
            <person name="Brenner S."/>
            <person name="Warren W.C."/>
        </authorList>
    </citation>
    <scope>NUCLEOTIDE SEQUENCE [LARGE SCALE GENOMIC DNA]</scope>
</reference>
<evidence type="ECO:0000313" key="6">
    <source>
        <dbReference type="Ensembl" id="ENSCMIP00000002700.1"/>
    </source>
</evidence>
<accession>A0A4W3GIZ9</accession>
<reference evidence="7" key="2">
    <citation type="journal article" date="2007" name="PLoS Biol.">
        <title>Survey sequencing and comparative analysis of the elephant shark (Callorhinchus milii) genome.</title>
        <authorList>
            <person name="Venkatesh B."/>
            <person name="Kirkness E.F."/>
            <person name="Loh Y.H."/>
            <person name="Halpern A.L."/>
            <person name="Lee A.P."/>
            <person name="Johnson J."/>
            <person name="Dandona N."/>
            <person name="Viswanathan L.D."/>
            <person name="Tay A."/>
            <person name="Venter J.C."/>
            <person name="Strausberg R.L."/>
            <person name="Brenner S."/>
        </authorList>
    </citation>
    <scope>NUCLEOTIDE SEQUENCE [LARGE SCALE GENOMIC DNA]</scope>
</reference>
<keyword evidence="7" id="KW-1185">Reference proteome</keyword>
<reference evidence="6" key="4">
    <citation type="submission" date="2025-08" db="UniProtKB">
        <authorList>
            <consortium name="Ensembl"/>
        </authorList>
    </citation>
    <scope>IDENTIFICATION</scope>
</reference>
<dbReference type="SMART" id="SM00369">
    <property type="entry name" value="LRR_TYP"/>
    <property type="match status" value="3"/>
</dbReference>
<keyword evidence="2 4" id="KW-0732">Signal</keyword>
<feature type="chain" id="PRO_5021402558" description="LRRNT domain-containing protein" evidence="4">
    <location>
        <begin position="34"/>
        <end position="201"/>
    </location>
</feature>
<evidence type="ECO:0000256" key="1">
    <source>
        <dbReference type="ARBA" id="ARBA00022614"/>
    </source>
</evidence>
<evidence type="ECO:0000256" key="4">
    <source>
        <dbReference type="SAM" id="SignalP"/>
    </source>
</evidence>
<feature type="signal peptide" evidence="4">
    <location>
        <begin position="1"/>
        <end position="33"/>
    </location>
</feature>
<dbReference type="STRING" id="7868.ENSCMIP00000002700"/>
<reference evidence="6" key="5">
    <citation type="submission" date="2025-09" db="UniProtKB">
        <authorList>
            <consortium name="Ensembl"/>
        </authorList>
    </citation>
    <scope>IDENTIFICATION</scope>
</reference>
<sequence>RMQGLLLFAWHCTRALPTPLLLLLYSWLLSARAGGCPLPCDCGQDNSSVSCARRGLANVPVSLPTQTASLDLSGNAIAGIRQSDFSQLPQLVELDLEDNLLSSVEPGTFALLPRLRALQLGGNCLTVLCPDSLQGLNLTSLSITSCNLSSVPYPALGHLVYLQRLDLSYNPIRALGGEQFHPLPRLQDLPLPGQPGEARPG</sequence>
<dbReference type="GeneTree" id="ENSGT00940000154996"/>
<dbReference type="SMART" id="SM00013">
    <property type="entry name" value="LRRNT"/>
    <property type="match status" value="1"/>
</dbReference>
<feature type="domain" description="LRRNT" evidence="5">
    <location>
        <begin position="35"/>
        <end position="69"/>
    </location>
</feature>
<keyword evidence="3" id="KW-0677">Repeat</keyword>
<reference evidence="7" key="1">
    <citation type="journal article" date="2006" name="Science">
        <title>Ancient noncoding elements conserved in the human genome.</title>
        <authorList>
            <person name="Venkatesh B."/>
            <person name="Kirkness E.F."/>
            <person name="Loh Y.H."/>
            <person name="Halpern A.L."/>
            <person name="Lee A.P."/>
            <person name="Johnson J."/>
            <person name="Dandona N."/>
            <person name="Viswanathan L.D."/>
            <person name="Tay A."/>
            <person name="Venter J.C."/>
            <person name="Strausberg R.L."/>
            <person name="Brenner S."/>
        </authorList>
    </citation>
    <scope>NUCLEOTIDE SEQUENCE [LARGE SCALE GENOMIC DNA]</scope>
</reference>
<dbReference type="InterPro" id="IPR050328">
    <property type="entry name" value="Dev_Immune_Receptor"/>
</dbReference>
<evidence type="ECO:0000256" key="2">
    <source>
        <dbReference type="ARBA" id="ARBA00022729"/>
    </source>
</evidence>
<dbReference type="PANTHER" id="PTHR24373">
    <property type="entry name" value="SLIT RELATED LEUCINE-RICH REPEAT NEURONAL PROTEIN"/>
    <property type="match status" value="1"/>
</dbReference>
<dbReference type="OMA" id="SWIRGIT"/>
<dbReference type="AlphaFoldDB" id="A0A4W3GIZ9"/>